<keyword evidence="2" id="KW-1185">Reference proteome</keyword>
<dbReference type="InterPro" id="IPR021857">
    <property type="entry name" value="DUF3467"/>
</dbReference>
<dbReference type="EMBL" id="VTOW01000002">
    <property type="protein sequence ID" value="NKE71743.1"/>
    <property type="molecule type" value="Genomic_DNA"/>
</dbReference>
<proteinExistence type="predicted"/>
<reference evidence="1 2" key="1">
    <citation type="journal article" date="2020" name="Nature">
        <title>Bacterial chemolithoautotrophy via manganese oxidation.</title>
        <authorList>
            <person name="Yu H."/>
            <person name="Leadbetter J.R."/>
        </authorList>
    </citation>
    <scope>NUCLEOTIDE SEQUENCE [LARGE SCALE GENOMIC DNA]</scope>
    <source>
        <strain evidence="1 2">Mn-1</strain>
    </source>
</reference>
<dbReference type="Proteomes" id="UP000534783">
    <property type="component" value="Unassembled WGS sequence"/>
</dbReference>
<comment type="caution">
    <text evidence="1">The sequence shown here is derived from an EMBL/GenBank/DDBJ whole genome shotgun (WGS) entry which is preliminary data.</text>
</comment>
<organism evidence="1 2">
    <name type="scientific">Candidatus Manganitrophus noduliformans</name>
    <dbReference type="NCBI Taxonomy" id="2606439"/>
    <lineage>
        <taxon>Bacteria</taxon>
        <taxon>Pseudomonadati</taxon>
        <taxon>Nitrospirota</taxon>
        <taxon>Nitrospiria</taxon>
        <taxon>Candidatus Troglogloeales</taxon>
        <taxon>Candidatus Manganitrophaceae</taxon>
        <taxon>Candidatus Manganitrophus</taxon>
    </lineage>
</organism>
<evidence type="ECO:0000313" key="1">
    <source>
        <dbReference type="EMBL" id="NKE71743.1"/>
    </source>
</evidence>
<name>A0A7X6DQW4_9BACT</name>
<dbReference type="AlphaFoldDB" id="A0A7X6DQW4"/>
<gene>
    <name evidence="1" type="ORF">MNODULE_13430</name>
</gene>
<sequence length="105" mass="11833">MSNGQQSQPPVQVQVEIDDATSQGVYTNLALLTHSETEFVMDFIYIQPQAPKAKVRSRIITSPAHAKRFLAALQENIQRYEQRFGTIKVAGEPDKNNPPYQGLYL</sequence>
<dbReference type="RefSeq" id="WP_168060651.1">
    <property type="nucleotide sequence ID" value="NZ_VTOW01000002.1"/>
</dbReference>
<accession>A0A7X6DQW4</accession>
<evidence type="ECO:0000313" key="2">
    <source>
        <dbReference type="Proteomes" id="UP000534783"/>
    </source>
</evidence>
<protein>
    <submittedName>
        <fullName evidence="1">DUF3467 domain-containing protein</fullName>
    </submittedName>
</protein>
<dbReference type="Pfam" id="PF11950">
    <property type="entry name" value="DUF3467"/>
    <property type="match status" value="1"/>
</dbReference>